<accession>A0A9W7G0E9</accession>
<sequence>MSLLFPARRLGKWGKEEESYAARLIQMFELGCVPDCENGTTLRAFLAVQLYCAPMRISKKVSSGVLGRGFRRHESATKPPRIRHKATTEPSRSHHEATPNRLVFRP</sequence>
<name>A0A9W7G0E9_9STRA</name>
<evidence type="ECO:0000256" key="1">
    <source>
        <dbReference type="SAM" id="MobiDB-lite"/>
    </source>
</evidence>
<dbReference type="Proteomes" id="UP001165082">
    <property type="component" value="Unassembled WGS sequence"/>
</dbReference>
<protein>
    <submittedName>
        <fullName evidence="2">Uncharacterized protein</fullName>
    </submittedName>
</protein>
<reference evidence="2" key="1">
    <citation type="submission" date="2022-07" db="EMBL/GenBank/DDBJ databases">
        <title>Genome analysis of Parmales, a sister group of diatoms, reveals the evolutionary specialization of diatoms from phago-mixotrophs to photoautotrophs.</title>
        <authorList>
            <person name="Ban H."/>
            <person name="Sato S."/>
            <person name="Yoshikawa S."/>
            <person name="Kazumasa Y."/>
            <person name="Nakamura Y."/>
            <person name="Ichinomiya M."/>
            <person name="Saitoh K."/>
            <person name="Sato N."/>
            <person name="Blanc-Mathieu R."/>
            <person name="Endo H."/>
            <person name="Kuwata A."/>
            <person name="Ogata H."/>
        </authorList>
    </citation>
    <scope>NUCLEOTIDE SEQUENCE</scope>
</reference>
<gene>
    <name evidence="2" type="ORF">TrRE_jg10815</name>
</gene>
<organism evidence="2 3">
    <name type="scientific">Triparma retinervis</name>
    <dbReference type="NCBI Taxonomy" id="2557542"/>
    <lineage>
        <taxon>Eukaryota</taxon>
        <taxon>Sar</taxon>
        <taxon>Stramenopiles</taxon>
        <taxon>Ochrophyta</taxon>
        <taxon>Bolidophyceae</taxon>
        <taxon>Parmales</taxon>
        <taxon>Triparmaceae</taxon>
        <taxon>Triparma</taxon>
    </lineage>
</organism>
<proteinExistence type="predicted"/>
<dbReference type="OrthoDB" id="206107at2759"/>
<dbReference type="PANTHER" id="PTHR35213">
    <property type="entry name" value="RING-TYPE DOMAIN-CONTAINING PROTEIN-RELATED"/>
    <property type="match status" value="1"/>
</dbReference>
<dbReference type="EMBL" id="BRXZ01007295">
    <property type="protein sequence ID" value="GMI26655.1"/>
    <property type="molecule type" value="Genomic_DNA"/>
</dbReference>
<evidence type="ECO:0000313" key="3">
    <source>
        <dbReference type="Proteomes" id="UP001165082"/>
    </source>
</evidence>
<feature type="region of interest" description="Disordered" evidence="1">
    <location>
        <begin position="68"/>
        <end position="106"/>
    </location>
</feature>
<keyword evidence="3" id="KW-1185">Reference proteome</keyword>
<comment type="caution">
    <text evidence="2">The sequence shown here is derived from an EMBL/GenBank/DDBJ whole genome shotgun (WGS) entry which is preliminary data.</text>
</comment>
<evidence type="ECO:0000313" key="2">
    <source>
        <dbReference type="EMBL" id="GMI26655.1"/>
    </source>
</evidence>
<dbReference type="AlphaFoldDB" id="A0A9W7G0E9"/>
<dbReference type="PANTHER" id="PTHR35213:SF3">
    <property type="entry name" value="MYB-LIKE DOMAIN-CONTAINING PROTEIN"/>
    <property type="match status" value="1"/>
</dbReference>